<dbReference type="CDD" id="cd01647">
    <property type="entry name" value="RT_LTR"/>
    <property type="match status" value="1"/>
</dbReference>
<keyword evidence="7" id="KW-0378">Hydrolase</keyword>
<dbReference type="SUPFAM" id="SSF53098">
    <property type="entry name" value="Ribonuclease H-like"/>
    <property type="match status" value="1"/>
</dbReference>
<evidence type="ECO:0000259" key="12">
    <source>
        <dbReference type="PROSITE" id="PS50994"/>
    </source>
</evidence>
<dbReference type="InterPro" id="IPR050951">
    <property type="entry name" value="Retrovirus_Pol_polyprotein"/>
</dbReference>
<dbReference type="GO" id="GO:0006508">
    <property type="term" value="P:proteolysis"/>
    <property type="evidence" value="ECO:0007669"/>
    <property type="project" value="UniProtKB-KW"/>
</dbReference>
<proteinExistence type="predicted"/>
<dbReference type="Gene3D" id="2.40.70.10">
    <property type="entry name" value="Acid Proteases"/>
    <property type="match status" value="1"/>
</dbReference>
<dbReference type="GO" id="GO:0015074">
    <property type="term" value="P:DNA integration"/>
    <property type="evidence" value="ECO:0007669"/>
    <property type="project" value="InterPro"/>
</dbReference>
<dbReference type="Gene3D" id="1.10.340.70">
    <property type="match status" value="1"/>
</dbReference>
<keyword evidence="2" id="KW-0645">Protease</keyword>
<dbReference type="GO" id="GO:0004519">
    <property type="term" value="F:endonuclease activity"/>
    <property type="evidence" value="ECO:0007669"/>
    <property type="project" value="UniProtKB-KW"/>
</dbReference>
<feature type="domain" description="Integrase catalytic" evidence="12">
    <location>
        <begin position="786"/>
        <end position="970"/>
    </location>
</feature>
<dbReference type="SUPFAM" id="SSF56672">
    <property type="entry name" value="DNA/RNA polymerases"/>
    <property type="match status" value="1"/>
</dbReference>
<dbReference type="InterPro" id="IPR012337">
    <property type="entry name" value="RNaseH-like_sf"/>
</dbReference>
<dbReference type="InterPro" id="IPR021109">
    <property type="entry name" value="Peptidase_aspartic_dom_sf"/>
</dbReference>
<dbReference type="SUPFAM" id="SSF50630">
    <property type="entry name" value="Acid proteases"/>
    <property type="match status" value="1"/>
</dbReference>
<feature type="domain" description="Peptidase A2" evidence="11">
    <location>
        <begin position="137"/>
        <end position="209"/>
    </location>
</feature>
<dbReference type="InterPro" id="IPR043128">
    <property type="entry name" value="Rev_trsase/Diguanyl_cyclase"/>
</dbReference>
<feature type="region of interest" description="Disordered" evidence="10">
    <location>
        <begin position="81"/>
        <end position="106"/>
    </location>
</feature>
<dbReference type="Gene3D" id="3.30.70.270">
    <property type="match status" value="1"/>
</dbReference>
<keyword evidence="5" id="KW-0540">Nuclease</keyword>
<dbReference type="EC" id="2.7.7.49" evidence="1"/>
<dbReference type="Pfam" id="PF00078">
    <property type="entry name" value="RVT_1"/>
    <property type="match status" value="1"/>
</dbReference>
<keyword evidence="4" id="KW-0548">Nucleotidyltransferase</keyword>
<evidence type="ECO:0000256" key="7">
    <source>
        <dbReference type="ARBA" id="ARBA00022801"/>
    </source>
</evidence>
<protein>
    <recommendedName>
        <fullName evidence="1">RNA-directed DNA polymerase</fullName>
        <ecNumber evidence="1">2.7.7.49</ecNumber>
    </recommendedName>
</protein>
<reference evidence="13" key="1">
    <citation type="journal article" date="2014" name="Nat. Genet.">
        <title>Genome and transcriptome of the porcine whipworm Trichuris suis.</title>
        <authorList>
            <person name="Jex A.R."/>
            <person name="Nejsum P."/>
            <person name="Schwarz E.M."/>
            <person name="Hu L."/>
            <person name="Young N.D."/>
            <person name="Hall R.S."/>
            <person name="Korhonen P.K."/>
            <person name="Liao S."/>
            <person name="Thamsborg S."/>
            <person name="Xia J."/>
            <person name="Xu P."/>
            <person name="Wang S."/>
            <person name="Scheerlinck J.P."/>
            <person name="Hofmann A."/>
            <person name="Sternberg P.W."/>
            <person name="Wang J."/>
            <person name="Gasser R.B."/>
        </authorList>
    </citation>
    <scope>NUCLEOTIDE SEQUENCE [LARGE SCALE GENOMIC DNA]</scope>
    <source>
        <strain evidence="13">DCEP-RM93F</strain>
    </source>
</reference>
<evidence type="ECO:0000256" key="3">
    <source>
        <dbReference type="ARBA" id="ARBA00022679"/>
    </source>
</evidence>
<keyword evidence="6" id="KW-0255">Endonuclease</keyword>
<dbReference type="InterPro" id="IPR043502">
    <property type="entry name" value="DNA/RNA_pol_sf"/>
</dbReference>
<dbReference type="InterPro" id="IPR041588">
    <property type="entry name" value="Integrase_H2C2"/>
</dbReference>
<keyword evidence="9" id="KW-0511">Multifunctional enzyme</keyword>
<evidence type="ECO:0000256" key="10">
    <source>
        <dbReference type="SAM" id="MobiDB-lite"/>
    </source>
</evidence>
<dbReference type="Pfam" id="PF23055">
    <property type="entry name" value="DUF7041"/>
    <property type="match status" value="1"/>
</dbReference>
<evidence type="ECO:0000256" key="6">
    <source>
        <dbReference type="ARBA" id="ARBA00022759"/>
    </source>
</evidence>
<keyword evidence="3" id="KW-0808">Transferase</keyword>
<dbReference type="Proteomes" id="UP000030758">
    <property type="component" value="Unassembled WGS sequence"/>
</dbReference>
<dbReference type="GO" id="GO:0003676">
    <property type="term" value="F:nucleic acid binding"/>
    <property type="evidence" value="ECO:0007669"/>
    <property type="project" value="InterPro"/>
</dbReference>
<dbReference type="CDD" id="cd09274">
    <property type="entry name" value="RNase_HI_RT_Ty3"/>
    <property type="match status" value="1"/>
</dbReference>
<dbReference type="InterPro" id="IPR055469">
    <property type="entry name" value="DUF7041"/>
</dbReference>
<evidence type="ECO:0000256" key="4">
    <source>
        <dbReference type="ARBA" id="ARBA00022695"/>
    </source>
</evidence>
<dbReference type="Gene3D" id="3.10.10.10">
    <property type="entry name" value="HIV Type 1 Reverse Transcriptase, subunit A, domain 1"/>
    <property type="match status" value="1"/>
</dbReference>
<dbReference type="InterPro" id="IPR036397">
    <property type="entry name" value="RNaseH_sf"/>
</dbReference>
<sequence length="1004" mass="112429">MLSANAPIPNDCTQHSENAVSLKLPTFCTSQSQVWFEQVEAQFNLRQISADTTKYYYVVSALDHDTACRVIDFLRHPPPPTRLQSPKLPFAPHVPRKRPGPQPVTAKAACPQQANDALTSTLCKQRLLFAWDRLSGRRFLIDTGAEISIVPPTSADTRSRKQTPSLIAANNSSIKTYGTRTLPLKFGSRNFTWTFAIADVSQPFIGADFLRAHALLVDVRGQRLVDAEMFNSISLSHTRATAPHLASVASHDNEYAKLLTEFPAITTPQFTTVNPKHGVQHHIPTTGPPLYARARRLPPDKLRLAKTEFRKMEELGIIRRSSSPWASPMHMVPKTTGGWRPCGDYRRLNHATTPDRYPIPHIQDFAADLYGAKIFSKVDLVRGYHQIPVHPDDITKTAVITTFGLFEFLRMPFGLKNAAQAFQRLMDTVCRGLDFTFIYLDDILVASRNRQEHLAHLRQLFQRPSTVKGLQEFVGMAYFYHRFIPNAAQIMRPLYKALAGNPKELVWDATTTAAFDQTKEALAKATMLAHPQPNALIAVTVNASDVDVGAALEQLVNNNWQPLAFFSRQLRAPEQKYSAFDRELLALYLAVRHFRYFLEGREFIAFTDHKPLTFAFAKPSDAWSARQQRHLTYISEFTTNIHHVSGKSNRVADALSRSTINAVHPLTPGIDYAALAAAQQADQETLAYRTATSGLALEDVRFGPTNATLLCDVSTGQPRPIIPAAWGRRIFDIVHGLAQLSIRTTQKLIAAKFMWHGLRKQVSIWAKSCVPCQTSKIQRHIRAPLQNFDPPDRRFDHVHVDIVGPLPPSRGNTHLTIVDRFTRWPEAIPISDKSTLSCGRAFISHWVSRFGVPVRISSDRGAQFTSDLWSAMAQLHVTELHRTTAYHPQANGLVERFHRHLKASLMARLTGPDWTDELPWVLLGIRTAPKQDLATSSAELVYSAPLVVPGDFIPAARGQPEPASLLKRLREKVGKLAPVPTSRHGATITHVPLDLHDSPYVFLR</sequence>
<dbReference type="Pfam" id="PF17919">
    <property type="entry name" value="RT_RNaseH_2"/>
    <property type="match status" value="1"/>
</dbReference>
<evidence type="ECO:0000256" key="5">
    <source>
        <dbReference type="ARBA" id="ARBA00022722"/>
    </source>
</evidence>
<evidence type="ECO:0000313" key="13">
    <source>
        <dbReference type="EMBL" id="KFD60298.1"/>
    </source>
</evidence>
<dbReference type="InterPro" id="IPR001995">
    <property type="entry name" value="Peptidase_A2_cat"/>
</dbReference>
<gene>
    <name evidence="13" type="ORF">M514_27517</name>
</gene>
<dbReference type="GO" id="GO:0042575">
    <property type="term" value="C:DNA polymerase complex"/>
    <property type="evidence" value="ECO:0007669"/>
    <property type="project" value="UniProtKB-ARBA"/>
</dbReference>
<dbReference type="Pfam" id="PF00665">
    <property type="entry name" value="rve"/>
    <property type="match status" value="1"/>
</dbReference>
<dbReference type="GO" id="GO:0004190">
    <property type="term" value="F:aspartic-type endopeptidase activity"/>
    <property type="evidence" value="ECO:0007669"/>
    <property type="project" value="InterPro"/>
</dbReference>
<evidence type="ECO:0000259" key="11">
    <source>
        <dbReference type="PROSITE" id="PS50175"/>
    </source>
</evidence>
<dbReference type="Gene3D" id="3.30.420.10">
    <property type="entry name" value="Ribonuclease H-like superfamily/Ribonuclease H"/>
    <property type="match status" value="1"/>
</dbReference>
<dbReference type="FunFam" id="3.10.10.10:FF:000007">
    <property type="entry name" value="Retrovirus-related Pol polyprotein from transposon 17.6-like Protein"/>
    <property type="match status" value="1"/>
</dbReference>
<dbReference type="Pfam" id="PF17921">
    <property type="entry name" value="Integrase_H2C2"/>
    <property type="match status" value="1"/>
</dbReference>
<dbReference type="GO" id="GO:0003964">
    <property type="term" value="F:RNA-directed DNA polymerase activity"/>
    <property type="evidence" value="ECO:0007669"/>
    <property type="project" value="UniProtKB-KW"/>
</dbReference>
<dbReference type="PANTHER" id="PTHR37984:SF5">
    <property type="entry name" value="PROTEIN NYNRIN-LIKE"/>
    <property type="match status" value="1"/>
</dbReference>
<dbReference type="InterPro" id="IPR000477">
    <property type="entry name" value="RT_dom"/>
</dbReference>
<evidence type="ECO:0000256" key="8">
    <source>
        <dbReference type="ARBA" id="ARBA00022918"/>
    </source>
</evidence>
<dbReference type="AlphaFoldDB" id="A0A085MSV2"/>
<name>A0A085MSV2_9BILA</name>
<dbReference type="PROSITE" id="PS50175">
    <property type="entry name" value="ASP_PROT_RETROV"/>
    <property type="match status" value="1"/>
</dbReference>
<evidence type="ECO:0000256" key="9">
    <source>
        <dbReference type="ARBA" id="ARBA00023268"/>
    </source>
</evidence>
<dbReference type="PANTHER" id="PTHR37984">
    <property type="entry name" value="PROTEIN CBG26694"/>
    <property type="match status" value="1"/>
</dbReference>
<evidence type="ECO:0000256" key="1">
    <source>
        <dbReference type="ARBA" id="ARBA00012493"/>
    </source>
</evidence>
<accession>A0A085MSV2</accession>
<organism evidence="13">
    <name type="scientific">Trichuris suis</name>
    <name type="common">pig whipworm</name>
    <dbReference type="NCBI Taxonomy" id="68888"/>
    <lineage>
        <taxon>Eukaryota</taxon>
        <taxon>Metazoa</taxon>
        <taxon>Ecdysozoa</taxon>
        <taxon>Nematoda</taxon>
        <taxon>Enoplea</taxon>
        <taxon>Dorylaimia</taxon>
        <taxon>Trichinellida</taxon>
        <taxon>Trichuridae</taxon>
        <taxon>Trichuris</taxon>
    </lineage>
</organism>
<evidence type="ECO:0000256" key="2">
    <source>
        <dbReference type="ARBA" id="ARBA00022670"/>
    </source>
</evidence>
<dbReference type="InterPro" id="IPR041577">
    <property type="entry name" value="RT_RNaseH_2"/>
</dbReference>
<dbReference type="FunFam" id="3.10.20.370:FF:000001">
    <property type="entry name" value="Retrovirus-related Pol polyprotein from transposon 17.6-like protein"/>
    <property type="match status" value="1"/>
</dbReference>
<dbReference type="InterPro" id="IPR001584">
    <property type="entry name" value="Integrase_cat-core"/>
</dbReference>
<keyword evidence="8" id="KW-0695">RNA-directed DNA polymerase</keyword>
<dbReference type="PROSITE" id="PS50994">
    <property type="entry name" value="INTEGRASE"/>
    <property type="match status" value="1"/>
</dbReference>
<dbReference type="EMBL" id="KL367677">
    <property type="protein sequence ID" value="KFD60298.1"/>
    <property type="molecule type" value="Genomic_DNA"/>
</dbReference>